<feature type="transmembrane region" description="Helical" evidence="4">
    <location>
        <begin position="179"/>
        <end position="197"/>
    </location>
</feature>
<dbReference type="PROSITE" id="PS01124">
    <property type="entry name" value="HTH_ARAC_FAMILY_2"/>
    <property type="match status" value="1"/>
</dbReference>
<evidence type="ECO:0000256" key="4">
    <source>
        <dbReference type="SAM" id="Phobius"/>
    </source>
</evidence>
<dbReference type="InterPro" id="IPR020449">
    <property type="entry name" value="Tscrpt_reg_AraC-type_HTH"/>
</dbReference>
<dbReference type="EMBL" id="MSCN01000001">
    <property type="protein sequence ID" value="PQJ80149.1"/>
    <property type="molecule type" value="Genomic_DNA"/>
</dbReference>
<dbReference type="Gene3D" id="1.10.10.60">
    <property type="entry name" value="Homeodomain-like"/>
    <property type="match status" value="2"/>
</dbReference>
<protein>
    <submittedName>
        <fullName evidence="6">DNA-binding protein</fullName>
    </submittedName>
</protein>
<gene>
    <name evidence="6" type="ORF">BTO18_13615</name>
</gene>
<keyword evidence="4" id="KW-1133">Transmembrane helix</keyword>
<dbReference type="GO" id="GO:0003700">
    <property type="term" value="F:DNA-binding transcription factor activity"/>
    <property type="evidence" value="ECO:0007669"/>
    <property type="project" value="InterPro"/>
</dbReference>
<keyword evidence="2 6" id="KW-0238">DNA-binding</keyword>
<dbReference type="PANTHER" id="PTHR43280">
    <property type="entry name" value="ARAC-FAMILY TRANSCRIPTIONAL REGULATOR"/>
    <property type="match status" value="1"/>
</dbReference>
<dbReference type="AlphaFoldDB" id="A0A2S7WRC8"/>
<dbReference type="PROSITE" id="PS00041">
    <property type="entry name" value="HTH_ARAC_FAMILY_1"/>
    <property type="match status" value="1"/>
</dbReference>
<dbReference type="SUPFAM" id="SSF46689">
    <property type="entry name" value="Homeodomain-like"/>
    <property type="match status" value="1"/>
</dbReference>
<dbReference type="GO" id="GO:0043565">
    <property type="term" value="F:sequence-specific DNA binding"/>
    <property type="evidence" value="ECO:0007669"/>
    <property type="project" value="InterPro"/>
</dbReference>
<keyword evidence="4" id="KW-0812">Transmembrane</keyword>
<keyword evidence="3" id="KW-0804">Transcription</keyword>
<feature type="transmembrane region" description="Helical" evidence="4">
    <location>
        <begin position="137"/>
        <end position="158"/>
    </location>
</feature>
<reference evidence="6 7" key="1">
    <citation type="submission" date="2016-12" db="EMBL/GenBank/DDBJ databases">
        <title>Trade-off between light-utilization and light-protection in marine flavobacteria.</title>
        <authorList>
            <person name="Kumagai Y."/>
            <person name="Yoshizawa S."/>
            <person name="Kogure K."/>
            <person name="Iwasaki W."/>
        </authorList>
    </citation>
    <scope>NUCLEOTIDE SEQUENCE [LARGE SCALE GENOMIC DNA]</scope>
    <source>
        <strain evidence="6 7">NBRC 108759</strain>
    </source>
</reference>
<accession>A0A2S7WRC8</accession>
<dbReference type="PANTHER" id="PTHR43280:SF29">
    <property type="entry name" value="ARAC-FAMILY TRANSCRIPTIONAL REGULATOR"/>
    <property type="match status" value="1"/>
</dbReference>
<keyword evidence="1" id="KW-0805">Transcription regulation</keyword>
<keyword evidence="4" id="KW-0472">Membrane</keyword>
<dbReference type="InterPro" id="IPR018060">
    <property type="entry name" value="HTH_AraC"/>
</dbReference>
<name>A0A2S7WRC8_9FLAO</name>
<evidence type="ECO:0000259" key="5">
    <source>
        <dbReference type="PROSITE" id="PS01124"/>
    </source>
</evidence>
<proteinExistence type="predicted"/>
<feature type="transmembrane region" description="Helical" evidence="4">
    <location>
        <begin position="6"/>
        <end position="25"/>
    </location>
</feature>
<dbReference type="SMART" id="SM00342">
    <property type="entry name" value="HTH_ARAC"/>
    <property type="match status" value="1"/>
</dbReference>
<dbReference type="OrthoDB" id="9779074at2"/>
<dbReference type="InterPro" id="IPR009057">
    <property type="entry name" value="Homeodomain-like_sf"/>
</dbReference>
<evidence type="ECO:0000313" key="6">
    <source>
        <dbReference type="EMBL" id="PQJ80149.1"/>
    </source>
</evidence>
<evidence type="ECO:0000313" key="7">
    <source>
        <dbReference type="Proteomes" id="UP000238882"/>
    </source>
</evidence>
<sequence>MDFNIYVIIGLLSTFVTVLLAIFILSVSSKNKISNILFAIFLILNAFEFSGFFLQIFFEKPNNFLVAKDQFTHLTLPTFFLYILSVCYSDFRIQKKHLWHTIPFFAANFVMIPRFYLSSTDEKIALYKNFNSLYEIIYIHISLHLQSIIYIVLGFIVLKRAKKIFLENYSNNNIKTYKWLFQLLLFMSFLYGVAIIKNSLKFFGKQNNFQIAQIGMSIAVLSFACWYVLKALRNPNLFSGVNSNIKLITDLNVAAKNNINREEIDAIILFMKTEKPYLNPSLTIRNLAEKIKMNPRDLSVLINQHLEKHFFDFINEFRIEEAKKILKNPEKKEFTVLEILYDVGFNSKSSFNTAFKKHTGLTPTQYRKTA</sequence>
<feature type="transmembrane region" description="Helical" evidence="4">
    <location>
        <begin position="37"/>
        <end position="58"/>
    </location>
</feature>
<feature type="transmembrane region" description="Helical" evidence="4">
    <location>
        <begin position="209"/>
        <end position="229"/>
    </location>
</feature>
<evidence type="ECO:0000256" key="2">
    <source>
        <dbReference type="ARBA" id="ARBA00023125"/>
    </source>
</evidence>
<feature type="transmembrane region" description="Helical" evidence="4">
    <location>
        <begin position="98"/>
        <end position="117"/>
    </location>
</feature>
<comment type="caution">
    <text evidence="6">The sequence shown here is derived from an EMBL/GenBank/DDBJ whole genome shotgun (WGS) entry which is preliminary data.</text>
</comment>
<evidence type="ECO:0000256" key="1">
    <source>
        <dbReference type="ARBA" id="ARBA00023015"/>
    </source>
</evidence>
<dbReference type="InterPro" id="IPR018062">
    <property type="entry name" value="HTH_AraC-typ_CS"/>
</dbReference>
<evidence type="ECO:0000256" key="3">
    <source>
        <dbReference type="ARBA" id="ARBA00023163"/>
    </source>
</evidence>
<organism evidence="6 7">
    <name type="scientific">Polaribacter porphyrae</name>
    <dbReference type="NCBI Taxonomy" id="1137780"/>
    <lineage>
        <taxon>Bacteria</taxon>
        <taxon>Pseudomonadati</taxon>
        <taxon>Bacteroidota</taxon>
        <taxon>Flavobacteriia</taxon>
        <taxon>Flavobacteriales</taxon>
        <taxon>Flavobacteriaceae</taxon>
    </lineage>
</organism>
<feature type="transmembrane region" description="Helical" evidence="4">
    <location>
        <begin position="70"/>
        <end position="91"/>
    </location>
</feature>
<dbReference type="Pfam" id="PF12833">
    <property type="entry name" value="HTH_18"/>
    <property type="match status" value="1"/>
</dbReference>
<feature type="domain" description="HTH araC/xylS-type" evidence="5">
    <location>
        <begin position="265"/>
        <end position="369"/>
    </location>
</feature>
<dbReference type="Proteomes" id="UP000238882">
    <property type="component" value="Unassembled WGS sequence"/>
</dbReference>
<dbReference type="PRINTS" id="PR00032">
    <property type="entry name" value="HTHARAC"/>
</dbReference>
<dbReference type="RefSeq" id="WP_105016744.1">
    <property type="nucleotide sequence ID" value="NZ_MSCN01000001.1"/>
</dbReference>
<keyword evidence="7" id="KW-1185">Reference proteome</keyword>